<evidence type="ECO:0000256" key="1">
    <source>
        <dbReference type="ARBA" id="ARBA00003330"/>
    </source>
</evidence>
<evidence type="ECO:0000313" key="16">
    <source>
        <dbReference type="Proteomes" id="UP000076830"/>
    </source>
</evidence>
<evidence type="ECO:0000256" key="2">
    <source>
        <dbReference type="ARBA" id="ARBA00011245"/>
    </source>
</evidence>
<keyword evidence="4" id="KW-0575">Peroxidase</keyword>
<reference evidence="15 16" key="1">
    <citation type="submission" date="2016-04" db="EMBL/GenBank/DDBJ databases">
        <title>Complete genome sequence of Dokdonella koreensis DS-123T.</title>
        <authorList>
            <person name="Kim J.F."/>
            <person name="Lee H."/>
            <person name="Kwak M.-J."/>
        </authorList>
    </citation>
    <scope>NUCLEOTIDE SEQUENCE [LARGE SCALE GENOMIC DNA]</scope>
    <source>
        <strain evidence="15 16">DS-123</strain>
    </source>
</reference>
<dbReference type="InterPro" id="IPR024706">
    <property type="entry name" value="Peroxiredoxin_AhpC-typ"/>
</dbReference>
<dbReference type="PROSITE" id="PS51352">
    <property type="entry name" value="THIOREDOXIN_2"/>
    <property type="match status" value="1"/>
</dbReference>
<dbReference type="PATRIC" id="fig|1300342.3.peg.2631"/>
<dbReference type="AlphaFoldDB" id="A0A160DVV9"/>
<dbReference type="GO" id="GO:0045454">
    <property type="term" value="P:cell redox homeostasis"/>
    <property type="evidence" value="ECO:0007669"/>
    <property type="project" value="TreeGrafter"/>
</dbReference>
<dbReference type="InterPro" id="IPR013766">
    <property type="entry name" value="Thioredoxin_domain"/>
</dbReference>
<evidence type="ECO:0000256" key="7">
    <source>
        <dbReference type="ARBA" id="ARBA00023157"/>
    </source>
</evidence>
<dbReference type="GO" id="GO:0005737">
    <property type="term" value="C:cytoplasm"/>
    <property type="evidence" value="ECO:0007669"/>
    <property type="project" value="TreeGrafter"/>
</dbReference>
<dbReference type="PIRSF" id="PIRSF000239">
    <property type="entry name" value="AHPC"/>
    <property type="match status" value="1"/>
</dbReference>
<dbReference type="RefSeq" id="WP_067648538.1">
    <property type="nucleotide sequence ID" value="NZ_CP015249.1"/>
</dbReference>
<dbReference type="GO" id="GO:0008379">
    <property type="term" value="F:thioredoxin peroxidase activity"/>
    <property type="evidence" value="ECO:0007669"/>
    <property type="project" value="TreeGrafter"/>
</dbReference>
<dbReference type="FunFam" id="3.40.30.10:FF:000007">
    <property type="entry name" value="Thioredoxin-dependent thiol peroxidase"/>
    <property type="match status" value="1"/>
</dbReference>
<evidence type="ECO:0000256" key="9">
    <source>
        <dbReference type="ARBA" id="ARBA00032824"/>
    </source>
</evidence>
<dbReference type="KEGG" id="dko:I596_2704"/>
<dbReference type="Proteomes" id="UP000076830">
    <property type="component" value="Chromosome"/>
</dbReference>
<comment type="function">
    <text evidence="1">Thiol-specific peroxidase that catalyzes the reduction of hydrogen peroxide and organic hydroperoxides to water and alcohols, respectively. Plays a role in cell protection against oxidative stress by detoxifying peroxides and as sensor of hydrogen peroxide-mediated signaling events.</text>
</comment>
<keyword evidence="7" id="KW-1015">Disulfide bond</keyword>
<evidence type="ECO:0000256" key="11">
    <source>
        <dbReference type="ARBA" id="ARBA00042639"/>
    </source>
</evidence>
<feature type="active site" description="Cysteine sulfenic acid (-SOH) intermediate; for peroxidase activity" evidence="13">
    <location>
        <position position="44"/>
    </location>
</feature>
<evidence type="ECO:0000256" key="13">
    <source>
        <dbReference type="PIRSR" id="PIRSR000239-1"/>
    </source>
</evidence>
<keyword evidence="8" id="KW-0676">Redox-active center</keyword>
<dbReference type="InterPro" id="IPR050924">
    <property type="entry name" value="Peroxiredoxin_BCP/PrxQ"/>
</dbReference>
<evidence type="ECO:0000256" key="4">
    <source>
        <dbReference type="ARBA" id="ARBA00022559"/>
    </source>
</evidence>
<comment type="similarity">
    <text evidence="10">Belongs to the peroxiredoxin family. BCP/PrxQ subfamily.</text>
</comment>
<dbReference type="InterPro" id="IPR000866">
    <property type="entry name" value="AhpC/TSA"/>
</dbReference>
<organism evidence="15 16">
    <name type="scientific">Dokdonella koreensis DS-123</name>
    <dbReference type="NCBI Taxonomy" id="1300342"/>
    <lineage>
        <taxon>Bacteria</taxon>
        <taxon>Pseudomonadati</taxon>
        <taxon>Pseudomonadota</taxon>
        <taxon>Gammaproteobacteria</taxon>
        <taxon>Lysobacterales</taxon>
        <taxon>Rhodanobacteraceae</taxon>
        <taxon>Dokdonella</taxon>
    </lineage>
</organism>
<proteinExistence type="inferred from homology"/>
<dbReference type="OrthoDB" id="9812811at2"/>
<evidence type="ECO:0000256" key="10">
    <source>
        <dbReference type="ARBA" id="ARBA00038489"/>
    </source>
</evidence>
<feature type="domain" description="Thioredoxin" evidence="14">
    <location>
        <begin position="2"/>
        <end position="153"/>
    </location>
</feature>
<dbReference type="InterPro" id="IPR036249">
    <property type="entry name" value="Thioredoxin-like_sf"/>
</dbReference>
<gene>
    <name evidence="15" type="ORF">I596_2704</name>
</gene>
<dbReference type="CDD" id="cd03017">
    <property type="entry name" value="PRX_BCP"/>
    <property type="match status" value="1"/>
</dbReference>
<dbReference type="Gene3D" id="3.40.30.10">
    <property type="entry name" value="Glutaredoxin"/>
    <property type="match status" value="1"/>
</dbReference>
<comment type="catalytic activity">
    <reaction evidence="12">
        <text>a hydroperoxide + [thioredoxin]-dithiol = an alcohol + [thioredoxin]-disulfide + H2O</text>
        <dbReference type="Rhea" id="RHEA:62620"/>
        <dbReference type="Rhea" id="RHEA-COMP:10698"/>
        <dbReference type="Rhea" id="RHEA-COMP:10700"/>
        <dbReference type="ChEBI" id="CHEBI:15377"/>
        <dbReference type="ChEBI" id="CHEBI:29950"/>
        <dbReference type="ChEBI" id="CHEBI:30879"/>
        <dbReference type="ChEBI" id="CHEBI:35924"/>
        <dbReference type="ChEBI" id="CHEBI:50058"/>
        <dbReference type="EC" id="1.11.1.24"/>
    </reaction>
</comment>
<evidence type="ECO:0000256" key="6">
    <source>
        <dbReference type="ARBA" id="ARBA00023002"/>
    </source>
</evidence>
<dbReference type="EMBL" id="CP015249">
    <property type="protein sequence ID" value="ANB18699.1"/>
    <property type="molecule type" value="Genomic_DNA"/>
</dbReference>
<evidence type="ECO:0000256" key="5">
    <source>
        <dbReference type="ARBA" id="ARBA00022862"/>
    </source>
</evidence>
<evidence type="ECO:0000259" key="14">
    <source>
        <dbReference type="PROSITE" id="PS51352"/>
    </source>
</evidence>
<evidence type="ECO:0000313" key="15">
    <source>
        <dbReference type="EMBL" id="ANB18699.1"/>
    </source>
</evidence>
<protein>
    <recommendedName>
        <fullName evidence="3">thioredoxin-dependent peroxiredoxin</fullName>
        <ecNumber evidence="3">1.11.1.24</ecNumber>
    </recommendedName>
    <alternativeName>
        <fullName evidence="9">Thioredoxin peroxidase</fullName>
    </alternativeName>
    <alternativeName>
        <fullName evidence="11">Thioredoxin-dependent peroxiredoxin Bcp</fullName>
    </alternativeName>
</protein>
<dbReference type="EC" id="1.11.1.24" evidence="3"/>
<accession>A0A160DVV9</accession>
<name>A0A160DVV9_9GAMM</name>
<keyword evidence="5" id="KW-0049">Antioxidant</keyword>
<keyword evidence="6" id="KW-0560">Oxidoreductase</keyword>
<evidence type="ECO:0000256" key="12">
    <source>
        <dbReference type="ARBA" id="ARBA00049091"/>
    </source>
</evidence>
<evidence type="ECO:0000256" key="3">
    <source>
        <dbReference type="ARBA" id="ARBA00013017"/>
    </source>
</evidence>
<dbReference type="STRING" id="1300342.I596_2704"/>
<dbReference type="GO" id="GO:0034599">
    <property type="term" value="P:cellular response to oxidative stress"/>
    <property type="evidence" value="ECO:0007669"/>
    <property type="project" value="TreeGrafter"/>
</dbReference>
<dbReference type="PANTHER" id="PTHR42801">
    <property type="entry name" value="THIOREDOXIN-DEPENDENT PEROXIDE REDUCTASE"/>
    <property type="match status" value="1"/>
</dbReference>
<evidence type="ECO:0000256" key="8">
    <source>
        <dbReference type="ARBA" id="ARBA00023284"/>
    </source>
</evidence>
<sequence length="153" mass="16970">MIEIGTQVPALSGTIQDGSALSLGQLRGRFVAIYFYPKDNTTGCTREAQDFRDLQPAFERRNCTILGVSRDSPASHRRFIEKQALPFALVADTDETWCRAFDVIHEKTLYGKRYLGIVRSTFLIGPDGTLVDAWRNVKVPGHAAAVLARLTDA</sequence>
<dbReference type="SUPFAM" id="SSF52833">
    <property type="entry name" value="Thioredoxin-like"/>
    <property type="match status" value="1"/>
</dbReference>
<dbReference type="PANTHER" id="PTHR42801:SF4">
    <property type="entry name" value="AHPC_TSA FAMILY PROTEIN"/>
    <property type="match status" value="1"/>
</dbReference>
<keyword evidence="16" id="KW-1185">Reference proteome</keyword>
<dbReference type="Pfam" id="PF00578">
    <property type="entry name" value="AhpC-TSA"/>
    <property type="match status" value="1"/>
</dbReference>
<comment type="subunit">
    <text evidence="2">Monomer.</text>
</comment>